<dbReference type="InterPro" id="IPR012132">
    <property type="entry name" value="GMC_OxRdtase"/>
</dbReference>
<dbReference type="SUPFAM" id="SSF51905">
    <property type="entry name" value="FAD/NAD(P)-binding domain"/>
    <property type="match status" value="1"/>
</dbReference>
<dbReference type="Proteomes" id="UP000663882">
    <property type="component" value="Unassembled WGS sequence"/>
</dbReference>
<evidence type="ECO:0000259" key="5">
    <source>
        <dbReference type="Pfam" id="PF00732"/>
    </source>
</evidence>
<dbReference type="OrthoDB" id="269227at2759"/>
<reference evidence="7" key="1">
    <citation type="submission" date="2021-02" db="EMBL/GenBank/DDBJ databases">
        <authorList>
            <person name="Nowell W R."/>
        </authorList>
    </citation>
    <scope>NUCLEOTIDE SEQUENCE</scope>
</reference>
<comment type="similarity">
    <text evidence="2">Belongs to the GMC oxidoreductase family.</text>
</comment>
<dbReference type="InterPro" id="IPR007867">
    <property type="entry name" value="GMC_OxRtase_C"/>
</dbReference>
<dbReference type="SUPFAM" id="SSF54373">
    <property type="entry name" value="FAD-linked reductases, C-terminal domain"/>
    <property type="match status" value="1"/>
</dbReference>
<dbReference type="Pfam" id="PF00732">
    <property type="entry name" value="GMC_oxred_N"/>
    <property type="match status" value="1"/>
</dbReference>
<sequence length="379" mass="41721">MAVPRGRLLGGCSAINDTFVTRGTKADYDRIADMGNPGWSWKEMLPFFKASETFHSTEWHQADLDIHGTDGPLHISMTPLAPISEKILESFIDSGFDYKPDMFVQGDYEGVGHIGRTVYNGICTTSADFIHKYERTNLTVRTDVFVDRIILEKNNEKECPYKAVGVEAHDDTNGQPIIIKARKEIILSAGQILTLCICMSTLFIDGLPYNPINGEGVFTVNTFLCGPQARGTVRLLSKDPTSKPIIDHAYLDNDLDVAVLAEGCRLCHEIIMNGRGTKDIIVGAWPKIISHPNDMIGWKEHVRTFASSGSHPAGTCKMAPESDPMGVVDSRLRVRNVKGLRVADISILPILNNGHPQILAYAIGEKVASMILQDVDVSK</sequence>
<accession>A0A814M8A9</accession>
<dbReference type="Proteomes" id="UP000663823">
    <property type="component" value="Unassembled WGS sequence"/>
</dbReference>
<organism evidence="7 9">
    <name type="scientific">Rotaria sordida</name>
    <dbReference type="NCBI Taxonomy" id="392033"/>
    <lineage>
        <taxon>Eukaryota</taxon>
        <taxon>Metazoa</taxon>
        <taxon>Spiralia</taxon>
        <taxon>Gnathifera</taxon>
        <taxon>Rotifera</taxon>
        <taxon>Eurotatoria</taxon>
        <taxon>Bdelloidea</taxon>
        <taxon>Philodinida</taxon>
        <taxon>Philodinidae</taxon>
        <taxon>Rotaria</taxon>
    </lineage>
</organism>
<protein>
    <submittedName>
        <fullName evidence="7">Uncharacterized protein</fullName>
    </submittedName>
</protein>
<comment type="caution">
    <text evidence="7">The sequence shown here is derived from an EMBL/GenBank/DDBJ whole genome shotgun (WGS) entry which is preliminary data.</text>
</comment>
<keyword evidence="4" id="KW-0274">FAD</keyword>
<dbReference type="AlphaFoldDB" id="A0A814M8A9"/>
<dbReference type="GO" id="GO:0016614">
    <property type="term" value="F:oxidoreductase activity, acting on CH-OH group of donors"/>
    <property type="evidence" value="ECO:0007669"/>
    <property type="project" value="InterPro"/>
</dbReference>
<evidence type="ECO:0000313" key="8">
    <source>
        <dbReference type="EMBL" id="CAF3699539.1"/>
    </source>
</evidence>
<dbReference type="InterPro" id="IPR000172">
    <property type="entry name" value="GMC_OxRdtase_N"/>
</dbReference>
<evidence type="ECO:0000256" key="1">
    <source>
        <dbReference type="ARBA" id="ARBA00001974"/>
    </source>
</evidence>
<dbReference type="PANTHER" id="PTHR11552">
    <property type="entry name" value="GLUCOSE-METHANOL-CHOLINE GMC OXIDOREDUCTASE"/>
    <property type="match status" value="1"/>
</dbReference>
<evidence type="ECO:0000313" key="9">
    <source>
        <dbReference type="Proteomes" id="UP000663882"/>
    </source>
</evidence>
<evidence type="ECO:0000313" key="7">
    <source>
        <dbReference type="EMBL" id="CAF1075743.1"/>
    </source>
</evidence>
<dbReference type="EMBL" id="CAJNOO010000993">
    <property type="protein sequence ID" value="CAF1075743.1"/>
    <property type="molecule type" value="Genomic_DNA"/>
</dbReference>
<dbReference type="InterPro" id="IPR036188">
    <property type="entry name" value="FAD/NAD-bd_sf"/>
</dbReference>
<dbReference type="EMBL" id="CAJOAX010001253">
    <property type="protein sequence ID" value="CAF3699539.1"/>
    <property type="molecule type" value="Genomic_DNA"/>
</dbReference>
<dbReference type="PANTHER" id="PTHR11552:SF147">
    <property type="entry name" value="CHOLINE DEHYDROGENASE, MITOCHONDRIAL"/>
    <property type="match status" value="1"/>
</dbReference>
<evidence type="ECO:0000256" key="2">
    <source>
        <dbReference type="ARBA" id="ARBA00010790"/>
    </source>
</evidence>
<dbReference type="Pfam" id="PF05199">
    <property type="entry name" value="GMC_oxred_C"/>
    <property type="match status" value="1"/>
</dbReference>
<feature type="domain" description="Glucose-methanol-choline oxidoreductase N-terminal" evidence="5">
    <location>
        <begin position="1"/>
        <end position="194"/>
    </location>
</feature>
<feature type="domain" description="Glucose-methanol-choline oxidoreductase C-terminal" evidence="6">
    <location>
        <begin position="227"/>
        <end position="364"/>
    </location>
</feature>
<dbReference type="Gene3D" id="3.30.560.10">
    <property type="entry name" value="Glucose Oxidase, domain 3"/>
    <property type="match status" value="2"/>
</dbReference>
<evidence type="ECO:0000259" key="6">
    <source>
        <dbReference type="Pfam" id="PF05199"/>
    </source>
</evidence>
<dbReference type="GO" id="GO:0050660">
    <property type="term" value="F:flavin adenine dinucleotide binding"/>
    <property type="evidence" value="ECO:0007669"/>
    <property type="project" value="InterPro"/>
</dbReference>
<proteinExistence type="inferred from homology"/>
<gene>
    <name evidence="8" type="ORF">OTI717_LOCUS12433</name>
    <name evidence="7" type="ORF">RFH988_LOCUS18014</name>
</gene>
<name>A0A814M8A9_9BILA</name>
<keyword evidence="3" id="KW-0285">Flavoprotein</keyword>
<evidence type="ECO:0000256" key="4">
    <source>
        <dbReference type="ARBA" id="ARBA00022827"/>
    </source>
</evidence>
<evidence type="ECO:0000256" key="3">
    <source>
        <dbReference type="ARBA" id="ARBA00022630"/>
    </source>
</evidence>
<dbReference type="Gene3D" id="3.50.50.60">
    <property type="entry name" value="FAD/NAD(P)-binding domain"/>
    <property type="match status" value="2"/>
</dbReference>
<comment type="cofactor">
    <cofactor evidence="1">
        <name>FAD</name>
        <dbReference type="ChEBI" id="CHEBI:57692"/>
    </cofactor>
</comment>